<protein>
    <submittedName>
        <fullName evidence="1">Uncharacterized protein</fullName>
    </submittedName>
</protein>
<evidence type="ECO:0000313" key="2">
    <source>
        <dbReference type="Proteomes" id="UP000017404"/>
    </source>
</evidence>
<name>V2UTS0_9GAMM</name>
<dbReference type="Proteomes" id="UP000017404">
    <property type="component" value="Unassembled WGS sequence"/>
</dbReference>
<dbReference type="RefSeq" id="WP_018679706.1">
    <property type="nucleotide sequence ID" value="NZ_AYEV01000051.1"/>
</dbReference>
<dbReference type="EMBL" id="AYEV01000051">
    <property type="protein sequence ID" value="ESK53387.1"/>
    <property type="molecule type" value="Genomic_DNA"/>
</dbReference>
<accession>V2UTS0</accession>
<proteinExistence type="predicted"/>
<dbReference type="eggNOG" id="ENOG502ZBVC">
    <property type="taxonomic scope" value="Bacteria"/>
</dbReference>
<gene>
    <name evidence="1" type="ORF">F990_03389</name>
</gene>
<dbReference type="AlphaFoldDB" id="V2UTS0"/>
<dbReference type="OrthoDB" id="1434485at2"/>
<evidence type="ECO:0000313" key="1">
    <source>
        <dbReference type="EMBL" id="ESK53387.1"/>
    </source>
</evidence>
<dbReference type="PATRIC" id="fig|1120928.5.peg.3428"/>
<organism evidence="1 2">
    <name type="scientific">Acinetobacter tjernbergiae DSM 14971 = CIP 107465</name>
    <dbReference type="NCBI Taxonomy" id="1120928"/>
    <lineage>
        <taxon>Bacteria</taxon>
        <taxon>Pseudomonadati</taxon>
        <taxon>Pseudomonadota</taxon>
        <taxon>Gammaproteobacteria</taxon>
        <taxon>Moraxellales</taxon>
        <taxon>Moraxellaceae</taxon>
        <taxon>Acinetobacter</taxon>
    </lineage>
</organism>
<comment type="caution">
    <text evidence="1">The sequence shown here is derived from an EMBL/GenBank/DDBJ whole genome shotgun (WGS) entry which is preliminary data.</text>
</comment>
<keyword evidence="2" id="KW-1185">Reference proteome</keyword>
<reference evidence="1 2" key="1">
    <citation type="submission" date="2013-10" db="EMBL/GenBank/DDBJ databases">
        <title>The Genome Sequence of Acinetobacter tjernbergiae CIP107465.</title>
        <authorList>
            <consortium name="The Broad Institute Genomics Platform"/>
            <consortium name="The Broad Institute Genome Sequencing Center for Infectious Disease"/>
            <person name="Cerqueira G."/>
            <person name="Feldgarden M."/>
            <person name="Courvalin P."/>
            <person name="Grillot-Courvalin C."/>
            <person name="Clermont D."/>
            <person name="Rocha E."/>
            <person name="Yoon E.-J."/>
            <person name="Nemec A."/>
            <person name="Young S.K."/>
            <person name="Zeng Q."/>
            <person name="Gargeya S."/>
            <person name="Fitzgerald M."/>
            <person name="Abouelleil A."/>
            <person name="Alvarado L."/>
            <person name="Berlin A.M."/>
            <person name="Chapman S.B."/>
            <person name="Gainer-Dewar J."/>
            <person name="Goldberg J."/>
            <person name="Gnerre S."/>
            <person name="Griggs A."/>
            <person name="Gujja S."/>
            <person name="Hansen M."/>
            <person name="Howarth C."/>
            <person name="Imamovic A."/>
            <person name="Ireland A."/>
            <person name="Larimer J."/>
            <person name="McCowan C."/>
            <person name="Murphy C."/>
            <person name="Pearson M."/>
            <person name="Poon T.W."/>
            <person name="Priest M."/>
            <person name="Roberts A."/>
            <person name="Saif S."/>
            <person name="Shea T."/>
            <person name="Sykes S."/>
            <person name="Wortman J."/>
            <person name="Nusbaum C."/>
            <person name="Birren B."/>
        </authorList>
    </citation>
    <scope>NUCLEOTIDE SEQUENCE [LARGE SCALE GENOMIC DNA]</scope>
    <source>
        <strain evidence="1 2">CIP 107465</strain>
    </source>
</reference>
<sequence>MKKNQKIHILFSEKSNIAAVLRRGPTRWYHLMKWDLNTNEFIHGSWIKARIYEEKCDISFDGRYLLYSLHKGSLLGTDYTDSYTALSEIPSFTALALWPQGSTYLGGGRFLDKNLIGVYALPFMYPIHHSHKDVKGYELINLNWTIDRHKDENILLNADWSKQVSKNKQIAIFEYKIYIIENDKAVLFQDLTNLHPPK</sequence>